<feature type="coiled-coil region" evidence="3">
    <location>
        <begin position="230"/>
        <end position="271"/>
    </location>
</feature>
<feature type="region of interest" description="Disordered" evidence="4">
    <location>
        <begin position="641"/>
        <end position="754"/>
    </location>
</feature>
<feature type="region of interest" description="Disordered" evidence="4">
    <location>
        <begin position="446"/>
        <end position="466"/>
    </location>
</feature>
<feature type="compositionally biased region" description="Basic and acidic residues" evidence="4">
    <location>
        <begin position="2174"/>
        <end position="2184"/>
    </location>
</feature>
<dbReference type="WBParaSite" id="TREG1_43450.1">
    <property type="protein sequence ID" value="TREG1_43450.1"/>
    <property type="gene ID" value="TREG1_43450"/>
</dbReference>
<dbReference type="InterPro" id="IPR032675">
    <property type="entry name" value="LRR_dom_sf"/>
</dbReference>
<feature type="compositionally biased region" description="Basic and acidic residues" evidence="4">
    <location>
        <begin position="690"/>
        <end position="706"/>
    </location>
</feature>
<dbReference type="Proteomes" id="UP000050795">
    <property type="component" value="Unassembled WGS sequence"/>
</dbReference>
<dbReference type="PANTHER" id="PTHR43049">
    <property type="entry name" value="EARLY ENDOSOME ANTIGEN"/>
    <property type="match status" value="1"/>
</dbReference>
<name>A0AA85JUJ8_TRIRE</name>
<evidence type="ECO:0000313" key="6">
    <source>
        <dbReference type="WBParaSite" id="TREG1_43450.1"/>
    </source>
</evidence>
<reference evidence="6" key="2">
    <citation type="submission" date="2023-11" db="UniProtKB">
        <authorList>
            <consortium name="WormBaseParasite"/>
        </authorList>
    </citation>
    <scope>IDENTIFICATION</scope>
</reference>
<feature type="coiled-coil region" evidence="3">
    <location>
        <begin position="2230"/>
        <end position="2289"/>
    </location>
</feature>
<keyword evidence="2" id="KW-0677">Repeat</keyword>
<evidence type="ECO:0000256" key="4">
    <source>
        <dbReference type="SAM" id="MobiDB-lite"/>
    </source>
</evidence>
<feature type="coiled-coil region" evidence="3">
    <location>
        <begin position="1732"/>
        <end position="1945"/>
    </location>
</feature>
<protein>
    <recommendedName>
        <fullName evidence="7">Centriolin</fullName>
    </recommendedName>
</protein>
<evidence type="ECO:0000256" key="1">
    <source>
        <dbReference type="ARBA" id="ARBA00022614"/>
    </source>
</evidence>
<feature type="region of interest" description="Disordered" evidence="4">
    <location>
        <begin position="801"/>
        <end position="821"/>
    </location>
</feature>
<feature type="coiled-coil region" evidence="3">
    <location>
        <begin position="1352"/>
        <end position="1393"/>
    </location>
</feature>
<dbReference type="Gene3D" id="3.80.10.10">
    <property type="entry name" value="Ribonuclease Inhibitor"/>
    <property type="match status" value="1"/>
</dbReference>
<feature type="region of interest" description="Disordered" evidence="4">
    <location>
        <begin position="2174"/>
        <end position="2201"/>
    </location>
</feature>
<keyword evidence="5" id="KW-1185">Reference proteome</keyword>
<feature type="compositionally biased region" description="Polar residues" evidence="4">
    <location>
        <begin position="732"/>
        <end position="754"/>
    </location>
</feature>
<dbReference type="InterPro" id="IPR003591">
    <property type="entry name" value="Leu-rich_rpt_typical-subtyp"/>
</dbReference>
<feature type="compositionally biased region" description="Polar residues" evidence="4">
    <location>
        <begin position="669"/>
        <end position="684"/>
    </location>
</feature>
<keyword evidence="1" id="KW-0433">Leucine-rich repeat</keyword>
<dbReference type="PANTHER" id="PTHR43049:SF1">
    <property type="entry name" value="EARLY ENDOSOME ANTIGEN"/>
    <property type="match status" value="1"/>
</dbReference>
<evidence type="ECO:0008006" key="7">
    <source>
        <dbReference type="Google" id="ProtNLM"/>
    </source>
</evidence>
<feature type="compositionally biased region" description="Basic residues" evidence="4">
    <location>
        <begin position="930"/>
        <end position="944"/>
    </location>
</feature>
<feature type="compositionally biased region" description="Low complexity" evidence="4">
    <location>
        <begin position="708"/>
        <end position="725"/>
    </location>
</feature>
<feature type="compositionally biased region" description="Polar residues" evidence="4">
    <location>
        <begin position="2191"/>
        <end position="2201"/>
    </location>
</feature>
<evidence type="ECO:0000256" key="2">
    <source>
        <dbReference type="ARBA" id="ARBA00022737"/>
    </source>
</evidence>
<dbReference type="SUPFAM" id="SSF52058">
    <property type="entry name" value="L domain-like"/>
    <property type="match status" value="1"/>
</dbReference>
<evidence type="ECO:0000313" key="5">
    <source>
        <dbReference type="Proteomes" id="UP000050795"/>
    </source>
</evidence>
<dbReference type="PROSITE" id="PS51450">
    <property type="entry name" value="LRR"/>
    <property type="match status" value="2"/>
</dbReference>
<feature type="region of interest" description="Disordered" evidence="4">
    <location>
        <begin position="869"/>
        <end position="961"/>
    </location>
</feature>
<dbReference type="InterPro" id="IPR001611">
    <property type="entry name" value="Leu-rich_rpt"/>
</dbReference>
<dbReference type="SUPFAM" id="SSF57997">
    <property type="entry name" value="Tropomyosin"/>
    <property type="match status" value="1"/>
</dbReference>
<reference evidence="5" key="1">
    <citation type="submission" date="2022-06" db="EMBL/GenBank/DDBJ databases">
        <authorList>
            <person name="Berger JAMES D."/>
            <person name="Berger JAMES D."/>
        </authorList>
    </citation>
    <scope>NUCLEOTIDE SEQUENCE [LARGE SCALE GENOMIC DNA]</scope>
</reference>
<feature type="compositionally biased region" description="Polar residues" evidence="4">
    <location>
        <begin position="949"/>
        <end position="961"/>
    </location>
</feature>
<accession>A0AA85JUJ8</accession>
<feature type="coiled-coil region" evidence="3">
    <location>
        <begin position="1535"/>
        <end position="1706"/>
    </location>
</feature>
<dbReference type="Pfam" id="PF14580">
    <property type="entry name" value="LRR_9"/>
    <property type="match status" value="1"/>
</dbReference>
<organism evidence="5 6">
    <name type="scientific">Trichobilharzia regenti</name>
    <name type="common">Nasal bird schistosome</name>
    <dbReference type="NCBI Taxonomy" id="157069"/>
    <lineage>
        <taxon>Eukaryota</taxon>
        <taxon>Metazoa</taxon>
        <taxon>Spiralia</taxon>
        <taxon>Lophotrochozoa</taxon>
        <taxon>Platyhelminthes</taxon>
        <taxon>Trematoda</taxon>
        <taxon>Digenea</taxon>
        <taxon>Strigeidida</taxon>
        <taxon>Schistosomatoidea</taxon>
        <taxon>Schistosomatidae</taxon>
        <taxon>Trichobilharzia</taxon>
    </lineage>
</organism>
<dbReference type="SMART" id="SM00369">
    <property type="entry name" value="LRR_TYP"/>
    <property type="match status" value="3"/>
</dbReference>
<sequence length="2388" mass="274362">MSRNNTKNHRFVQYMTPNLLMKKTKSEEPVRVFAVNLSGKNSDYKIEIIENLEQFSELKQLNLSYNRIYKISGLSSLCHLTSLNISHNCIKSLDGIQFLSNLLVLKANDNQITSVPKWLCKRLPKLKTIHLHCNQIDSLHQITYMRSLSNLTVFTFEGNPAVDQLIVSAYNSCSSGDEAVLKNAIDKFDPNSVYRIFVIFHLNSLILLDNKEVLPFERQVAEQRFSQVEVSRYLEKLDKCESRLNEVENTKSSLEKDLLNHQSKLNEALQKRNMEGELISHLEEELRAKDKILHFKSQELARACLKHFELEQELAFHKIDEKLGLADLCLPKLNNSSNIYQIQDTGDQPYLGKCMFSYKPINRSSVSHLTSKHLSEDFSTSIKQHRYSLDQLVQSKMHPSVDYNNVCVPQDDDLKSNKPKNENITLLSSTHAISPVKVKQECGYESGNGEANHNQLTRPNSAPDRSIVIPSPVNAFHSDKLHKFSTTDKCVNNEKSPELLMKKKENVELIAEKVAKTKDKPSYEPFKHLDIKQVQLALSKLQSELTELRIKEANMSKVDDDDDDNIMINKDNNVDPSDTHNSNRIELNNRVQLLENELSKMWRMTSLLKSQPSDIGSDGQNTITTNICLNSFVTFPRAFSKEMKQNSPRRQRERSFSLPNKDTDLKQIVSGNNFTHGNGTTSAGSEFGSCEEKMNHHQSRLSRDNTQRSITPSTPSSRTTGTGRSALLSMLTPRSNDTNDLNKSLPSGNEWNTVTQSNGNPFNEIREPMNSCIPCGSSTPVSMHNVKAKIPSVLNFPRGTGVGGAVPPPAPPATGLPSSTTQPLFESFHSNSFIENINEDVVDRNFSQQTNSNNPQSENLHRRKLSNARKHHISRLPKPTPSRRFSHGSDGVHSSDQMYTTHHRKSKTSVSKCRSRQGYSLVRSLFNSKGTRKKHKLPRSRSGSHKSEQTLTDSNYSSQNHSLSDHAEELLNLIVMSRDACSVEVNRIRADLARLRKANSKGIDRLGQSKSNTTENVYADRLPQMRNHTDSLKTRYSPAGDDNNDCTYTEIQQPTSYKIQSQRANYYQQNLVENNHDKNFSPNRIQSKRQTRRLLPHTKSFDDGDDYDVDDVDNDYYNELKINDNHIDNNNHSNNNNNGCIDGDVYDEQMNYPYRCGDYKREYEQIDPIEHKASSNRRRTSHQRNLLTGRRPRTRSIPRHPPLSTNYSPCRRLNYERRCSRGHSLDYTRLYPKRSLVRNSATSLLNNLEYHDNDPSSETAALIHLTDELLGLRQGLKRTREVNSERLEVALRHISLLELELQRQRCLNHDAEVVRQHEIERSRWEKRLAATLGELRYCQTNIGKLREQVDQLEASRKLSDKSEQKLERQQMELDQTKATLDAQKEAITTLNNLLNSLLGLNPNDVSPSDLERLQVGLLDLQKRMQPDSSNQYSNQHQQQVPIAFPRQTLHRAQSLMTGLTAPGNEHINRVDWLNPPNVIPTPVIQSTGVNHQLYCNVPEHHDLEDCLGQLQYRIEELSGQQDSTQNKLRHGMKIRKKLETQLEEQDTVLGRLKSELLSCQEDLKAAKQEVTRLSSEKEAAQKSKQENLTSMVADLATLEATVNQRRTELTTLESNIQDSDQQLSMLKAQAKETVSKYEETKREYDTLKSQLDMIRSEKSLADENLEQLRIKLSKTNLQVEQLESDKSSLEKQLIQLEDAVNTKKLEYNQLLPNLSELETRLTRTQHDIQIGAERIRTELTRLARQIEEDKLRLEVIAQETETKKTELEVIKAEKRRELENCNSNVRELANQTANKQRELNETQASLNASLDEKERILQSVKALRLERDNIRMELEREQKSVSELTALVTRQKREYEHLTEMSHLEESRLLNLSSQQRDLINQLEKLQTQLNEENEELRERELAKIKKNTEYENVRKDVVREQADLEHIRKEKEQVELELAHLRHERDITVSQWNSFQSKVKDLEVQQTLLKDSIAESQLMLARIKAESEAASKELCQKNIERNAALADCDRIFKQTTDSRDEFNIAQQRLQKANELKQSIESSLNEQRRQRVLLSDELSHLEEAVHAGRLAKQLADENKLASEDSLRNVMNKLNKIQNEKKIIEEELNNLRISKDSEQCRLDERLHNTRQHLESVELELSKKSSKLNEVNERLNILQNELNSKELAKSKYEEMEKELEELKQQRQQEQQKSSTGGDNVNKQISHNHRYNELELNNSLQLQDNNNNLLQVLMDTKSALIAAQRESKRLKRRTAREVAELERVAEEQCNRAGDLTEQLSLARRQYAQLKSQITTYGILMDEVITIASQTELTEHGKRLEAALSAVRAELEQHNVVNTLIDESGGSASTIFGQRINEVLNAEPDSRISQDRLLSDARTQVFNHFLQIHVSF</sequence>
<keyword evidence="3" id="KW-0175">Coiled coil</keyword>
<evidence type="ECO:0000256" key="3">
    <source>
        <dbReference type="SAM" id="Coils"/>
    </source>
</evidence>
<dbReference type="Gene3D" id="1.10.287.1490">
    <property type="match status" value="1"/>
</dbReference>
<feature type="compositionally biased region" description="Polar residues" evidence="4">
    <location>
        <begin position="449"/>
        <end position="460"/>
    </location>
</feature>
<proteinExistence type="predicted"/>